<keyword evidence="1" id="KW-1133">Transmembrane helix</keyword>
<dbReference type="InterPro" id="IPR008407">
    <property type="entry name" value="Brnchd-chn_aa_trnsp_AzlD"/>
</dbReference>
<evidence type="ECO:0000313" key="3">
    <source>
        <dbReference type="Proteomes" id="UP000001741"/>
    </source>
</evidence>
<proteinExistence type="predicted"/>
<keyword evidence="1" id="KW-0472">Membrane</keyword>
<dbReference type="NCBIfam" id="NF007711">
    <property type="entry name" value="PRK10408.1"/>
    <property type="match status" value="1"/>
</dbReference>
<feature type="transmembrane region" description="Helical" evidence="1">
    <location>
        <begin position="12"/>
        <end position="35"/>
    </location>
</feature>
<dbReference type="Proteomes" id="UP000001741">
    <property type="component" value="Chromosome"/>
</dbReference>
<gene>
    <name evidence="2" type="ordered locus">ABSDF2171</name>
</gene>
<dbReference type="KEGG" id="abm:ABSDF2171"/>
<evidence type="ECO:0000256" key="1">
    <source>
        <dbReference type="SAM" id="Phobius"/>
    </source>
</evidence>
<dbReference type="Pfam" id="PF05437">
    <property type="entry name" value="AzlD"/>
    <property type="match status" value="1"/>
</dbReference>
<evidence type="ECO:0000313" key="2">
    <source>
        <dbReference type="EMBL" id="CAP01496.1"/>
    </source>
</evidence>
<name>B0VR77_ACIBS</name>
<organism evidence="2 3">
    <name type="scientific">Acinetobacter baumannii (strain SDF)</name>
    <dbReference type="NCBI Taxonomy" id="509170"/>
    <lineage>
        <taxon>Bacteria</taxon>
        <taxon>Pseudomonadati</taxon>
        <taxon>Pseudomonadota</taxon>
        <taxon>Gammaproteobacteria</taxon>
        <taxon>Moraxellales</taxon>
        <taxon>Moraxellaceae</taxon>
        <taxon>Acinetobacter</taxon>
        <taxon>Acinetobacter calcoaceticus/baumannii complex</taxon>
    </lineage>
</organism>
<feature type="transmembrane region" description="Helical" evidence="1">
    <location>
        <begin position="100"/>
        <end position="118"/>
    </location>
</feature>
<dbReference type="AlphaFoldDB" id="B0VR77"/>
<feature type="transmembrane region" description="Helical" evidence="1">
    <location>
        <begin position="47"/>
        <end position="68"/>
    </location>
</feature>
<feature type="transmembrane region" description="Helical" evidence="1">
    <location>
        <begin position="80"/>
        <end position="95"/>
    </location>
</feature>
<reference evidence="2 3" key="1">
    <citation type="journal article" date="2008" name="PLoS ONE">
        <title>Comparative analysis of Acinetobacters: three genomes for three lifestyles.</title>
        <authorList>
            <person name="Vallenet D."/>
            <person name="Nordmann P."/>
            <person name="Barbe V."/>
            <person name="Poirel L."/>
            <person name="Mangenot S."/>
            <person name="Bataille E."/>
            <person name="Dossat C."/>
            <person name="Gas S."/>
            <person name="Kreimeyer A."/>
            <person name="Lenoble P."/>
            <person name="Oztas S."/>
            <person name="Poulain J."/>
            <person name="Segurens B."/>
            <person name="Robert C."/>
            <person name="Abergel C."/>
            <person name="Claverie J.M."/>
            <person name="Raoult D."/>
            <person name="Medigue C."/>
            <person name="Weissenbach J."/>
            <person name="Cruveiller S."/>
        </authorList>
    </citation>
    <scope>NUCLEOTIDE SEQUENCE [LARGE SCALE GENOMIC DNA]</scope>
    <source>
        <strain evidence="2 3">SDF</strain>
    </source>
</reference>
<protein>
    <submittedName>
        <fullName evidence="2">Membrane protein</fullName>
    </submittedName>
</protein>
<accession>B0VR77</accession>
<dbReference type="EMBL" id="CU468230">
    <property type="protein sequence ID" value="CAP01496.1"/>
    <property type="molecule type" value="Genomic_DNA"/>
</dbReference>
<sequence>MMRSKLNMNLEIILVGIIVGIANFASRFGPFFVIQKLQGNQQRRGSIWLKIALGSIGISAISAMLVVATLPPLLETPNKSLAMLIGFLVLAGLYFKFKKIVPATLTAAIVYGLIYTYLPL</sequence>
<dbReference type="HOGENOM" id="CLU_170834_0_0_6"/>
<dbReference type="BioCyc" id="ABAU509170:GCL9-1771-MONOMER"/>
<keyword evidence="1" id="KW-0812">Transmembrane</keyword>